<dbReference type="EMBL" id="JAQQAF010000004">
    <property type="protein sequence ID" value="KAJ8493982.1"/>
    <property type="molecule type" value="Genomic_DNA"/>
</dbReference>
<accession>A0AAV8RB09</accession>
<dbReference type="AlphaFoldDB" id="A0AAV8RB09"/>
<proteinExistence type="predicted"/>
<keyword evidence="3" id="KW-1185">Reference proteome</keyword>
<organism evidence="2 3">
    <name type="scientific">Ensete ventricosum</name>
    <name type="common">Abyssinian banana</name>
    <name type="synonym">Musa ensete</name>
    <dbReference type="NCBI Taxonomy" id="4639"/>
    <lineage>
        <taxon>Eukaryota</taxon>
        <taxon>Viridiplantae</taxon>
        <taxon>Streptophyta</taxon>
        <taxon>Embryophyta</taxon>
        <taxon>Tracheophyta</taxon>
        <taxon>Spermatophyta</taxon>
        <taxon>Magnoliopsida</taxon>
        <taxon>Liliopsida</taxon>
        <taxon>Zingiberales</taxon>
        <taxon>Musaceae</taxon>
        <taxon>Ensete</taxon>
    </lineage>
</organism>
<reference evidence="2 3" key="1">
    <citation type="submission" date="2022-12" db="EMBL/GenBank/DDBJ databases">
        <title>Chromosome-scale assembly of the Ensete ventricosum genome.</title>
        <authorList>
            <person name="Dussert Y."/>
            <person name="Stocks J."/>
            <person name="Wendawek A."/>
            <person name="Woldeyes F."/>
            <person name="Nichols R.A."/>
            <person name="Borrell J.S."/>
        </authorList>
    </citation>
    <scope>NUCLEOTIDE SEQUENCE [LARGE SCALE GENOMIC DNA]</scope>
    <source>
        <strain evidence="3">cv. Maze</strain>
        <tissue evidence="2">Seeds</tissue>
    </source>
</reference>
<comment type="caution">
    <text evidence="2">The sequence shown here is derived from an EMBL/GenBank/DDBJ whole genome shotgun (WGS) entry which is preliminary data.</text>
</comment>
<evidence type="ECO:0000256" key="1">
    <source>
        <dbReference type="SAM" id="MobiDB-lite"/>
    </source>
</evidence>
<evidence type="ECO:0000313" key="3">
    <source>
        <dbReference type="Proteomes" id="UP001222027"/>
    </source>
</evidence>
<name>A0AAV8RB09_ENSVE</name>
<protein>
    <submittedName>
        <fullName evidence="2">Uncharacterized protein</fullName>
    </submittedName>
</protein>
<evidence type="ECO:0000313" key="2">
    <source>
        <dbReference type="EMBL" id="KAJ8493982.1"/>
    </source>
</evidence>
<feature type="region of interest" description="Disordered" evidence="1">
    <location>
        <begin position="45"/>
        <end position="66"/>
    </location>
</feature>
<dbReference type="Proteomes" id="UP001222027">
    <property type="component" value="Unassembled WGS sequence"/>
</dbReference>
<gene>
    <name evidence="2" type="ORF">OPV22_015703</name>
</gene>
<feature type="compositionally biased region" description="Basic and acidic residues" evidence="1">
    <location>
        <begin position="52"/>
        <end position="66"/>
    </location>
</feature>
<sequence>MLITLCKGKKSSEEATSPEIWCLLLRRQLPSDLKLVVIFLSIHSSRGPKPKRKEEAECCDDAAARE</sequence>